<gene>
    <name evidence="3" type="ORF">PCOR1329_LOCUS16506</name>
</gene>
<evidence type="ECO:0000313" key="4">
    <source>
        <dbReference type="Proteomes" id="UP001189429"/>
    </source>
</evidence>
<feature type="signal peptide" evidence="2">
    <location>
        <begin position="1"/>
        <end position="21"/>
    </location>
</feature>
<sequence length="194" mass="20403">MFPKASLALVLVASLIAGSAASRRNSTAVHAKIASKGSSEATAAVAAINAVEQALAKLTSNPRMSPEMVGAAKKVTQEAEQAAKEIESVNTSKAEKMKLVGHAITSLQSLQGTWEKAAKDALANEKAAEDKETSAAARIAVLKEKLEQKKAMLAKDETMLKEAQVQKQLLERAEQAEGGSREEARQQTCASSSS</sequence>
<accession>A0ABN9R0E3</accession>
<proteinExistence type="predicted"/>
<reference evidence="3" key="1">
    <citation type="submission" date="2023-10" db="EMBL/GenBank/DDBJ databases">
        <authorList>
            <person name="Chen Y."/>
            <person name="Shah S."/>
            <person name="Dougan E. K."/>
            <person name="Thang M."/>
            <person name="Chan C."/>
        </authorList>
    </citation>
    <scope>NUCLEOTIDE SEQUENCE [LARGE SCALE GENOMIC DNA]</scope>
</reference>
<keyword evidence="2" id="KW-0732">Signal</keyword>
<dbReference type="Proteomes" id="UP001189429">
    <property type="component" value="Unassembled WGS sequence"/>
</dbReference>
<dbReference type="EMBL" id="CAUYUJ010005069">
    <property type="protein sequence ID" value="CAK0812151.1"/>
    <property type="molecule type" value="Genomic_DNA"/>
</dbReference>
<comment type="caution">
    <text evidence="3">The sequence shown here is derived from an EMBL/GenBank/DDBJ whole genome shotgun (WGS) entry which is preliminary data.</text>
</comment>
<keyword evidence="4" id="KW-1185">Reference proteome</keyword>
<feature type="chain" id="PRO_5046968573" evidence="2">
    <location>
        <begin position="22"/>
        <end position="194"/>
    </location>
</feature>
<evidence type="ECO:0000256" key="1">
    <source>
        <dbReference type="SAM" id="MobiDB-lite"/>
    </source>
</evidence>
<organism evidence="3 4">
    <name type="scientific">Prorocentrum cordatum</name>
    <dbReference type="NCBI Taxonomy" id="2364126"/>
    <lineage>
        <taxon>Eukaryota</taxon>
        <taxon>Sar</taxon>
        <taxon>Alveolata</taxon>
        <taxon>Dinophyceae</taxon>
        <taxon>Prorocentrales</taxon>
        <taxon>Prorocentraceae</taxon>
        <taxon>Prorocentrum</taxon>
    </lineage>
</organism>
<evidence type="ECO:0000256" key="2">
    <source>
        <dbReference type="SAM" id="SignalP"/>
    </source>
</evidence>
<feature type="region of interest" description="Disordered" evidence="1">
    <location>
        <begin position="172"/>
        <end position="194"/>
    </location>
</feature>
<name>A0ABN9R0E3_9DINO</name>
<feature type="compositionally biased region" description="Basic and acidic residues" evidence="1">
    <location>
        <begin position="172"/>
        <end position="185"/>
    </location>
</feature>
<protein>
    <submittedName>
        <fullName evidence="3">Uncharacterized protein</fullName>
    </submittedName>
</protein>
<evidence type="ECO:0000313" key="3">
    <source>
        <dbReference type="EMBL" id="CAK0812151.1"/>
    </source>
</evidence>